<dbReference type="Proteomes" id="UP001231649">
    <property type="component" value="Chromosome 21"/>
</dbReference>
<keyword evidence="2" id="KW-1185">Reference proteome</keyword>
<protein>
    <submittedName>
        <fullName evidence="1">Uncharacterized protein</fullName>
    </submittedName>
</protein>
<comment type="caution">
    <text evidence="1">The sequence shown here is derived from an EMBL/GenBank/DDBJ whole genome shotgun (WGS) entry which is preliminary data.</text>
</comment>
<name>A0ACC2QAC0_9NEOP</name>
<accession>A0ACC2QAC0</accession>
<evidence type="ECO:0000313" key="1">
    <source>
        <dbReference type="EMBL" id="KAJ8712818.1"/>
    </source>
</evidence>
<proteinExistence type="predicted"/>
<sequence>MDLLNRYDATPYSSAYATRRSKPMFPMYTARATLEIGSGAVCSGRGVTTTTPSNQLRSFAQARLLRALRDDTTTTPSNQAHSLPQAQLLRALRVDTTTTPSNQVPSLPQAQLLRALRVDTTTTPSNQVPSLPQAQLLRDLRVDTTTTPSKQVPSLPQAQLLRALRVDTTTTPSDQVPSLPQARLLRALQVDTTTQHDAHNHKPRDPKRTNQRLDKEAKRRSKSDQTNKGSTAKITRDEHCTDDSQLWADNVDYWYTSLAHYTDPLQYAKTRGPKRTNQRLNKEDKRRSKSNQTNKGSTAKITRDEHCTDDSQLWADNVDYWYKSPAHYTGPLQYAKPRGPKRTNQRLNKEDKRRSKSNQTSKDSTAKITRDGHCTDDSQLWADNVDYWYKSPAHYTDPLQYAKPRGPKRTNQRLNKEDKRRSKSNQTNKGSTAKITRNEHCTDYSQLWADNVDYWYKSPAHYTDPLQYAKPRGPKRSKQRLNKEDKRRSKSNQTNKGSTAKITRDEHCTDDSQLWADNVDYWYKSPAHYTDPLQYAKPRGPKRSNQRLNKEDKRRSKSNQTNKGSTAKITRDEHCTDDSQLWAGNVDYWYKSPAHYTDPLQYAKLRGPKRTNQRLNKEDKRRYKSNQTNKGSTAKITRDEHCLDDSQLWADNVDYWYKSPARYTDPLQYAKPRGPKRSNQRLNKEDKRRSKSNQTNKGSTAKITRDEHCTDDSQLWADNVNYWYKSPAHYTDLLQYANPIKLKERTHAKITEFKAKKWRNLSYLRHYDEGAHRVAESFKCDFELRKKYRQQVGTDLVAPTLSDINPRNVRPMTIGRPLSQIHQTSYCIEEHSKGKRTRETIKKDAKSKCSNEIDNTSNLSLNDAKTELKNVEDINLTKSNQLSDTSTKCFNSSEREDLTWLTNPFMHLEKNESRGAEVVLTDVNPNHSQNSNIDSSFIEYVSKQQKLLESIRNSEESNCMTMTSEYEKEEIRRGKSVHEDFNIAGNCEAQYSTEQECSKTKILADKQDENTTKSDNKDIMTSDSEHIMKPNDEQTKNNNSQLERTTNTEAEHITNFEGEHNMQPKDEHIRSPEVEHTTISEIECTTNPEGEHTADPEDEHTTDPEVEHTTNSVIYLCNII</sequence>
<gene>
    <name evidence="1" type="ORF">PYW08_008122</name>
</gene>
<evidence type="ECO:0000313" key="2">
    <source>
        <dbReference type="Proteomes" id="UP001231649"/>
    </source>
</evidence>
<dbReference type="EMBL" id="CM056797">
    <property type="protein sequence ID" value="KAJ8712818.1"/>
    <property type="molecule type" value="Genomic_DNA"/>
</dbReference>
<reference evidence="1" key="1">
    <citation type="submission" date="2023-03" db="EMBL/GenBank/DDBJ databases">
        <title>Chromosome-level genomes of two armyworms, Mythimna separata and Mythimna loreyi, provide insights into the biosynthesis and reception of sex pheromones.</title>
        <authorList>
            <person name="Zhao H."/>
        </authorList>
    </citation>
    <scope>NUCLEOTIDE SEQUENCE</scope>
    <source>
        <strain evidence="1">BeijingLab</strain>
    </source>
</reference>
<organism evidence="1 2">
    <name type="scientific">Mythimna loreyi</name>
    <dbReference type="NCBI Taxonomy" id="667449"/>
    <lineage>
        <taxon>Eukaryota</taxon>
        <taxon>Metazoa</taxon>
        <taxon>Ecdysozoa</taxon>
        <taxon>Arthropoda</taxon>
        <taxon>Hexapoda</taxon>
        <taxon>Insecta</taxon>
        <taxon>Pterygota</taxon>
        <taxon>Neoptera</taxon>
        <taxon>Endopterygota</taxon>
        <taxon>Lepidoptera</taxon>
        <taxon>Glossata</taxon>
        <taxon>Ditrysia</taxon>
        <taxon>Noctuoidea</taxon>
        <taxon>Noctuidae</taxon>
        <taxon>Noctuinae</taxon>
        <taxon>Hadenini</taxon>
        <taxon>Mythimna</taxon>
    </lineage>
</organism>